<protein>
    <recommendedName>
        <fullName evidence="4">Permease</fullName>
    </recommendedName>
</protein>
<dbReference type="GO" id="GO:0015128">
    <property type="term" value="F:gluconate transmembrane transporter activity"/>
    <property type="evidence" value="ECO:0007669"/>
    <property type="project" value="InterPro"/>
</dbReference>
<comment type="caution">
    <text evidence="2">The sequence shown here is derived from an EMBL/GenBank/DDBJ whole genome shotgun (WGS) entry which is preliminary data.</text>
</comment>
<name>A0A2N5HF28_9BACI</name>
<reference evidence="2 3" key="1">
    <citation type="submission" date="2017-11" db="EMBL/GenBank/DDBJ databases">
        <title>Comparitive Functional Genomics of Dry Heat Resistant strains isolated from the Viking Spacecraft.</title>
        <authorList>
            <person name="Seuylemezian A."/>
            <person name="Cooper K."/>
            <person name="Vaishampayan P."/>
        </authorList>
    </citation>
    <scope>NUCLEOTIDE SEQUENCE [LARGE SCALE GENOMIC DNA]</scope>
    <source>
        <strain evidence="2 3">V32-6</strain>
    </source>
</reference>
<evidence type="ECO:0008006" key="4">
    <source>
        <dbReference type="Google" id="ProtNLM"/>
    </source>
</evidence>
<accession>A0A2N5HF28</accession>
<organism evidence="2 3">
    <name type="scientific">Neobacillus cucumis</name>
    <dbReference type="NCBI Taxonomy" id="1740721"/>
    <lineage>
        <taxon>Bacteria</taxon>
        <taxon>Bacillati</taxon>
        <taxon>Bacillota</taxon>
        <taxon>Bacilli</taxon>
        <taxon>Bacillales</taxon>
        <taxon>Bacillaceae</taxon>
        <taxon>Neobacillus</taxon>
    </lineage>
</organism>
<dbReference type="EMBL" id="PGVE01000047">
    <property type="protein sequence ID" value="PLS04136.1"/>
    <property type="molecule type" value="Genomic_DNA"/>
</dbReference>
<dbReference type="Proteomes" id="UP000234950">
    <property type="component" value="Unassembled WGS sequence"/>
</dbReference>
<evidence type="ECO:0000313" key="2">
    <source>
        <dbReference type="EMBL" id="PLS04136.1"/>
    </source>
</evidence>
<keyword evidence="3" id="KW-1185">Reference proteome</keyword>
<gene>
    <name evidence="2" type="ORF">CVD27_12505</name>
</gene>
<feature type="transmembrane region" description="Helical" evidence="1">
    <location>
        <begin position="6"/>
        <end position="26"/>
    </location>
</feature>
<keyword evidence="1" id="KW-0472">Membrane</keyword>
<feature type="transmembrane region" description="Helical" evidence="1">
    <location>
        <begin position="33"/>
        <end position="52"/>
    </location>
</feature>
<proteinExistence type="predicted"/>
<dbReference type="GO" id="GO:0016020">
    <property type="term" value="C:membrane"/>
    <property type="evidence" value="ECO:0007669"/>
    <property type="project" value="InterPro"/>
</dbReference>
<keyword evidence="1" id="KW-0812">Transmembrane</keyword>
<evidence type="ECO:0000313" key="3">
    <source>
        <dbReference type="Proteomes" id="UP000234950"/>
    </source>
</evidence>
<dbReference type="AlphaFoldDB" id="A0A2N5HF28"/>
<dbReference type="OrthoDB" id="9787129at2"/>
<feature type="transmembrane region" description="Helical" evidence="1">
    <location>
        <begin position="58"/>
        <end position="75"/>
    </location>
</feature>
<dbReference type="Pfam" id="PF02447">
    <property type="entry name" value="GntP_permease"/>
    <property type="match status" value="1"/>
</dbReference>
<dbReference type="InterPro" id="IPR003474">
    <property type="entry name" value="Glcn_transporter"/>
</dbReference>
<evidence type="ECO:0000256" key="1">
    <source>
        <dbReference type="SAM" id="Phobius"/>
    </source>
</evidence>
<keyword evidence="1" id="KW-1133">Transmembrane helix</keyword>
<sequence>MPGFGISMFTALIPVIFIAFQAIVEIVATKSSLLPTAQFLGNPGVALLVFIGKTAKTWSVMVTIASLVGLVGVLTPF</sequence>